<accession>A0A511WUK3</accession>
<comment type="caution">
    <text evidence="2">The sequence shown here is derived from an EMBL/GenBank/DDBJ whole genome shotgun (WGS) entry which is preliminary data.</text>
</comment>
<evidence type="ECO:0000313" key="2">
    <source>
        <dbReference type="EMBL" id="GEN54597.1"/>
    </source>
</evidence>
<keyword evidence="3" id="KW-1185">Reference proteome</keyword>
<reference evidence="2 3" key="1">
    <citation type="submission" date="2019-07" db="EMBL/GenBank/DDBJ databases">
        <title>Whole genome shotgun sequence of Halobacillus faecis NBRC 103569.</title>
        <authorList>
            <person name="Hosoyama A."/>
            <person name="Uohara A."/>
            <person name="Ohji S."/>
            <person name="Ichikawa N."/>
        </authorList>
    </citation>
    <scope>NUCLEOTIDE SEQUENCE [LARGE SCALE GENOMIC DNA]</scope>
    <source>
        <strain evidence="2 3">NBRC 103569</strain>
    </source>
</reference>
<proteinExistence type="predicted"/>
<feature type="compositionally biased region" description="Basic and acidic residues" evidence="1">
    <location>
        <begin position="35"/>
        <end position="49"/>
    </location>
</feature>
<dbReference type="EMBL" id="BJYD01000026">
    <property type="protein sequence ID" value="GEN54597.1"/>
    <property type="molecule type" value="Genomic_DNA"/>
</dbReference>
<feature type="compositionally biased region" description="Polar residues" evidence="1">
    <location>
        <begin position="23"/>
        <end position="33"/>
    </location>
</feature>
<feature type="region of interest" description="Disordered" evidence="1">
    <location>
        <begin position="21"/>
        <end position="49"/>
    </location>
</feature>
<sequence>MSRIIIKRKIFEIIRAKGGINMAQGNKKLSNKNAKIHDRKEENQPREKR</sequence>
<evidence type="ECO:0000313" key="3">
    <source>
        <dbReference type="Proteomes" id="UP000321886"/>
    </source>
</evidence>
<protein>
    <submittedName>
        <fullName evidence="2">Uncharacterized protein</fullName>
    </submittedName>
</protein>
<dbReference type="Proteomes" id="UP000321886">
    <property type="component" value="Unassembled WGS sequence"/>
</dbReference>
<dbReference type="AlphaFoldDB" id="A0A511WUK3"/>
<name>A0A511WUK3_9BACI</name>
<organism evidence="2 3">
    <name type="scientific">Halobacillus faecis</name>
    <dbReference type="NCBI Taxonomy" id="360184"/>
    <lineage>
        <taxon>Bacteria</taxon>
        <taxon>Bacillati</taxon>
        <taxon>Bacillota</taxon>
        <taxon>Bacilli</taxon>
        <taxon>Bacillales</taxon>
        <taxon>Bacillaceae</taxon>
        <taxon>Halobacillus</taxon>
    </lineage>
</organism>
<gene>
    <name evidence="2" type="ORF">HFA01_28590</name>
</gene>
<evidence type="ECO:0000256" key="1">
    <source>
        <dbReference type="SAM" id="MobiDB-lite"/>
    </source>
</evidence>